<dbReference type="PANTHER" id="PTHR36842:SF1">
    <property type="entry name" value="PROTEIN TOLB"/>
    <property type="match status" value="1"/>
</dbReference>
<dbReference type="Pfam" id="PF07676">
    <property type="entry name" value="PD40"/>
    <property type="match status" value="2"/>
</dbReference>
<evidence type="ECO:0000256" key="1">
    <source>
        <dbReference type="ARBA" id="ARBA00009820"/>
    </source>
</evidence>
<dbReference type="AlphaFoldDB" id="K6XAX0"/>
<reference evidence="2 3" key="1">
    <citation type="journal article" date="2017" name="Antonie Van Leeuwenhoek">
        <title>Rhizobium rhizosphaerae sp. nov., a novel species isolated from rice rhizosphere.</title>
        <authorList>
            <person name="Zhao J.J."/>
            <person name="Zhang J."/>
            <person name="Zhang R.J."/>
            <person name="Zhang C.W."/>
            <person name="Yin H.Q."/>
            <person name="Zhang X.X."/>
        </authorList>
    </citation>
    <scope>NUCLEOTIDE SEQUENCE [LARGE SCALE GENOMIC DNA]</scope>
    <source>
        <strain evidence="2 3">BSs20135</strain>
    </source>
</reference>
<dbReference type="EMBL" id="BAEO01000010">
    <property type="protein sequence ID" value="GAC17769.1"/>
    <property type="molecule type" value="Genomic_DNA"/>
</dbReference>
<organism evidence="2 3">
    <name type="scientific">Paraglaciecola arctica BSs20135</name>
    <dbReference type="NCBI Taxonomy" id="493475"/>
    <lineage>
        <taxon>Bacteria</taxon>
        <taxon>Pseudomonadati</taxon>
        <taxon>Pseudomonadota</taxon>
        <taxon>Gammaproteobacteria</taxon>
        <taxon>Alteromonadales</taxon>
        <taxon>Alteromonadaceae</taxon>
        <taxon>Paraglaciecola</taxon>
    </lineage>
</organism>
<dbReference type="PANTHER" id="PTHR36842">
    <property type="entry name" value="PROTEIN TOLB HOMOLOG"/>
    <property type="match status" value="1"/>
</dbReference>
<dbReference type="InterPro" id="IPR011042">
    <property type="entry name" value="6-blade_b-propeller_TolB-like"/>
</dbReference>
<evidence type="ECO:0000313" key="3">
    <source>
        <dbReference type="Proteomes" id="UP000006327"/>
    </source>
</evidence>
<name>K6XAX0_9ALTE</name>
<accession>K6XAX0</accession>
<dbReference type="Proteomes" id="UP000006327">
    <property type="component" value="Unassembled WGS sequence"/>
</dbReference>
<gene>
    <name evidence="2" type="ORF">GARC_0788</name>
</gene>
<dbReference type="STRING" id="493475.GARC_0788"/>
<comment type="similarity">
    <text evidence="1">Belongs to the TolB family.</text>
</comment>
<sequence length="574" mass="65528">MSRKKMIFTGISIVLLVLFLVGYNYQKSDLKPIEITKITKQQGAETHPAPSSDGQFVAYNKVSLVNGNTDLYIQNVRSLQSPPQQITFDAHKEGFSAWSNSGKYLYFSRDNEEKNQCMIVKLDVASLQETEITHCEMGVSHLYLDISPDDKTLAYSHKAETDEEFGIYFLRLDQPNALPIRFSCHDNCHYRDRDMAFSPDRQTIAVSRRTNDYDENIFLVNLKNKESVQLTSGEEDILGFTWNRSGKKLIYATQKSDNRYSYILDLDTKEVKNLNIPNFNFPALAKKSNQLFYQVLSEKYHISHLPLDDGVANSPFPSIQSEFNHLNSDYSKLKNSIVYSSNESGYYELWSSDPNGENKKQLTNLKTVAQSPGWSHNGQKIAFLSVPEDSIFILDVKTHKITKLPSPFKNHYRPTWSYDDKAIISSIAETNISGLYQIDIASGNTKQLTFDKGRLGIMTSPKTLLYSIPGEGLWQKNIIDNTPSVNVIPASLFRTRYTWVYNNNGVYFKQKTKNVYQLNFYDLIDKRLTPLIRIPKHALKNTTALTLAENPKRLLFTSAGNPQGSIHMLRHPLL</sequence>
<dbReference type="RefSeq" id="WP_007616893.1">
    <property type="nucleotide sequence ID" value="NZ_BAEO01000010.1"/>
</dbReference>
<proteinExistence type="inferred from homology"/>
<keyword evidence="3" id="KW-1185">Reference proteome</keyword>
<protein>
    <submittedName>
        <fullName evidence="2">Uncharacterized protein</fullName>
    </submittedName>
</protein>
<evidence type="ECO:0000313" key="2">
    <source>
        <dbReference type="EMBL" id="GAC17769.1"/>
    </source>
</evidence>
<dbReference type="OrthoDB" id="9782895at2"/>
<dbReference type="Gene3D" id="2.120.10.30">
    <property type="entry name" value="TolB, C-terminal domain"/>
    <property type="match status" value="3"/>
</dbReference>
<dbReference type="SUPFAM" id="SSF82171">
    <property type="entry name" value="DPP6 N-terminal domain-like"/>
    <property type="match status" value="1"/>
</dbReference>
<dbReference type="eggNOG" id="COG0823">
    <property type="taxonomic scope" value="Bacteria"/>
</dbReference>
<comment type="caution">
    <text evidence="2">The sequence shown here is derived from an EMBL/GenBank/DDBJ whole genome shotgun (WGS) entry which is preliminary data.</text>
</comment>
<dbReference type="InterPro" id="IPR011659">
    <property type="entry name" value="WD40"/>
</dbReference>